<comment type="caution">
    <text evidence="3">The sequence shown here is derived from an EMBL/GenBank/DDBJ whole genome shotgun (WGS) entry which is preliminary data.</text>
</comment>
<keyword evidence="1" id="KW-0812">Transmembrane</keyword>
<feature type="transmembrane region" description="Helical" evidence="1">
    <location>
        <begin position="298"/>
        <end position="319"/>
    </location>
</feature>
<dbReference type="SUPFAM" id="SSF53300">
    <property type="entry name" value="vWA-like"/>
    <property type="match status" value="2"/>
</dbReference>
<organism evidence="3 4">
    <name type="scientific">Marinihelvus fidelis</name>
    <dbReference type="NCBI Taxonomy" id="2613842"/>
    <lineage>
        <taxon>Bacteria</taxon>
        <taxon>Pseudomonadati</taxon>
        <taxon>Pseudomonadota</taxon>
        <taxon>Gammaproteobacteria</taxon>
        <taxon>Chromatiales</taxon>
        <taxon>Wenzhouxiangellaceae</taxon>
        <taxon>Marinihelvus</taxon>
    </lineage>
</organism>
<dbReference type="InterPro" id="IPR033881">
    <property type="entry name" value="vWA_BatA_type"/>
</dbReference>
<dbReference type="CDD" id="cd01467">
    <property type="entry name" value="vWA_BatA_type"/>
    <property type="match status" value="1"/>
</dbReference>
<dbReference type="PROSITE" id="PS50234">
    <property type="entry name" value="VWFA"/>
    <property type="match status" value="1"/>
</dbReference>
<feature type="transmembrane region" description="Helical" evidence="1">
    <location>
        <begin position="350"/>
        <end position="371"/>
    </location>
</feature>
<dbReference type="PANTHER" id="PTHR22550">
    <property type="entry name" value="SPORE GERMINATION PROTEIN"/>
    <property type="match status" value="1"/>
</dbReference>
<dbReference type="SMART" id="SM00327">
    <property type="entry name" value="VWA"/>
    <property type="match status" value="2"/>
</dbReference>
<proteinExistence type="predicted"/>
<dbReference type="Pfam" id="PF13519">
    <property type="entry name" value="VWA_2"/>
    <property type="match status" value="1"/>
</dbReference>
<dbReference type="InterPro" id="IPR050768">
    <property type="entry name" value="UPF0353/GerABKA_families"/>
</dbReference>
<feature type="domain" description="VWFA" evidence="2">
    <location>
        <begin position="95"/>
        <end position="279"/>
    </location>
</feature>
<reference evidence="3 4" key="1">
    <citation type="submission" date="2019-09" db="EMBL/GenBank/DDBJ databases">
        <title>Wenzhouxiangella sp. Genome sequencing and assembly.</title>
        <authorList>
            <person name="Zhang R."/>
        </authorList>
    </citation>
    <scope>NUCLEOTIDE SEQUENCE [LARGE SCALE GENOMIC DNA]</scope>
    <source>
        <strain evidence="3 4">W260</strain>
    </source>
</reference>
<dbReference type="Gene3D" id="3.40.50.410">
    <property type="entry name" value="von Willebrand factor, type A domain"/>
    <property type="match status" value="2"/>
</dbReference>
<evidence type="ECO:0000313" key="4">
    <source>
        <dbReference type="Proteomes" id="UP000325372"/>
    </source>
</evidence>
<sequence>MLTLALPWWLLLLPLPALVWWLVPPYRTSRQGLVVPFLGRLARLLGQQPSAGATVSRGTLARWLVLWGCWACVVVAIARPQVIEPPVSRDIPVRDMLLAVDLSGSMATQDFTDAQGQSVDRLAAVKQVLDGFLARRQGDRVGLIFFGSAAFVQAPFTEDLDVVRELLDEAQVRMAGPQTAFGDALGLAINVFDRSSVDEKVLIALTDGNDTASQVPPEKAAQIAHDKGIVIHTVAVGDPKAAGEDALDEVTLQRVASSTGGIYSHAADRQQLEAIYDQLDALETRKVQTQSHRPRRDVYWWALAAALGLSMLYMGLGVVRQMMAGRGQPDEGPGGATLVAASPMLLAAPLAFHFIRPEWLLLLLPVAWLWWRLRRHADGRQAWRGIVAPHLLEHLLGGQEKARRFGPLEWLGLAWLLAILAIAGPTWKHEPSPFADDTAALAIVVRVTPSMITEDVQPSRLERATQKIHDLLQQRGNARTALVAYAGSAHLVMPATRDGGIIDSFAGSLSPDIMPVSGDVAAEALALADSALAAAGGGSIVWMTDGVAQEQAAALADWRGGSGTDLRLWTMLLPGDEQDALRAAARPARAEIVSLTADDSDVQAVARAARFANVTGADGDTRWAESGYWLTPLIALALLPFFRRGWLVPAARTVA</sequence>
<dbReference type="AlphaFoldDB" id="A0A5N0TFZ4"/>
<keyword evidence="1" id="KW-0472">Membrane</keyword>
<evidence type="ECO:0000313" key="3">
    <source>
        <dbReference type="EMBL" id="KAA9133531.1"/>
    </source>
</evidence>
<keyword evidence="4" id="KW-1185">Reference proteome</keyword>
<evidence type="ECO:0000259" key="2">
    <source>
        <dbReference type="PROSITE" id="PS50234"/>
    </source>
</evidence>
<evidence type="ECO:0000256" key="1">
    <source>
        <dbReference type="SAM" id="Phobius"/>
    </source>
</evidence>
<feature type="transmembrane region" description="Helical" evidence="1">
    <location>
        <begin position="408"/>
        <end position="427"/>
    </location>
</feature>
<dbReference type="EMBL" id="VYXP01000002">
    <property type="protein sequence ID" value="KAA9133531.1"/>
    <property type="molecule type" value="Genomic_DNA"/>
</dbReference>
<gene>
    <name evidence="3" type="ORF">F3N42_04065</name>
</gene>
<dbReference type="RefSeq" id="WP_150863092.1">
    <property type="nucleotide sequence ID" value="NZ_VYXP01000002.1"/>
</dbReference>
<name>A0A5N0TFZ4_9GAMM</name>
<dbReference type="InterPro" id="IPR036465">
    <property type="entry name" value="vWFA_dom_sf"/>
</dbReference>
<dbReference type="Pfam" id="PF00092">
    <property type="entry name" value="VWA"/>
    <property type="match status" value="1"/>
</dbReference>
<dbReference type="InterPro" id="IPR002035">
    <property type="entry name" value="VWF_A"/>
</dbReference>
<dbReference type="PANTHER" id="PTHR22550:SF18">
    <property type="entry name" value="VWFA DOMAIN-CONTAINING PROTEIN"/>
    <property type="match status" value="1"/>
</dbReference>
<protein>
    <submittedName>
        <fullName evidence="3">VWA domain-containing protein</fullName>
    </submittedName>
</protein>
<keyword evidence="1" id="KW-1133">Transmembrane helix</keyword>
<dbReference type="Proteomes" id="UP000325372">
    <property type="component" value="Unassembled WGS sequence"/>
</dbReference>
<accession>A0A5N0TFZ4</accession>